<organism evidence="11 12">
    <name type="scientific">Nonomuraea solani</name>
    <dbReference type="NCBI Taxonomy" id="1144553"/>
    <lineage>
        <taxon>Bacteria</taxon>
        <taxon>Bacillati</taxon>
        <taxon>Actinomycetota</taxon>
        <taxon>Actinomycetes</taxon>
        <taxon>Streptosporangiales</taxon>
        <taxon>Streptosporangiaceae</taxon>
        <taxon>Nonomuraea</taxon>
    </lineage>
</organism>
<dbReference type="GO" id="GO:0005774">
    <property type="term" value="C:vacuolar membrane"/>
    <property type="evidence" value="ECO:0007669"/>
    <property type="project" value="UniProtKB-SubCell"/>
</dbReference>
<keyword evidence="5" id="KW-0926">Vacuole</keyword>
<name>A0A1H5XRZ0_9ACTN</name>
<evidence type="ECO:0000313" key="12">
    <source>
        <dbReference type="Proteomes" id="UP000236732"/>
    </source>
</evidence>
<evidence type="ECO:0000259" key="10">
    <source>
        <dbReference type="Pfam" id="PF04389"/>
    </source>
</evidence>
<protein>
    <recommendedName>
        <fullName evidence="4">Vacuolar membrane protease</fullName>
    </recommendedName>
    <alternativeName>
        <fullName evidence="8">FXNA-related family protease 1</fullName>
    </alternativeName>
</protein>
<dbReference type="PANTHER" id="PTHR12147">
    <property type="entry name" value="METALLOPEPTIDASE M28 FAMILY MEMBER"/>
    <property type="match status" value="1"/>
</dbReference>
<dbReference type="GO" id="GO:0006508">
    <property type="term" value="P:proteolysis"/>
    <property type="evidence" value="ECO:0007669"/>
    <property type="project" value="InterPro"/>
</dbReference>
<feature type="transmembrane region" description="Helical" evidence="9">
    <location>
        <begin position="379"/>
        <end position="407"/>
    </location>
</feature>
<evidence type="ECO:0000256" key="4">
    <source>
        <dbReference type="ARBA" id="ARBA00017435"/>
    </source>
</evidence>
<evidence type="ECO:0000256" key="5">
    <source>
        <dbReference type="ARBA" id="ARBA00022554"/>
    </source>
</evidence>
<keyword evidence="6 9" id="KW-1133">Transmembrane helix</keyword>
<comment type="similarity">
    <text evidence="3">Belongs to the peptidase M28 family.</text>
</comment>
<evidence type="ECO:0000256" key="2">
    <source>
        <dbReference type="ARBA" id="ARBA00004128"/>
    </source>
</evidence>
<dbReference type="AlphaFoldDB" id="A0A1H5XRZ0"/>
<dbReference type="EMBL" id="FNVT01000002">
    <property type="protein sequence ID" value="SEG14432.1"/>
    <property type="molecule type" value="Genomic_DNA"/>
</dbReference>
<dbReference type="GO" id="GO:0008235">
    <property type="term" value="F:metalloexopeptidase activity"/>
    <property type="evidence" value="ECO:0007669"/>
    <property type="project" value="InterPro"/>
</dbReference>
<evidence type="ECO:0000313" key="11">
    <source>
        <dbReference type="EMBL" id="SEG14432.1"/>
    </source>
</evidence>
<feature type="transmembrane region" description="Helical" evidence="9">
    <location>
        <begin position="427"/>
        <end position="447"/>
    </location>
</feature>
<dbReference type="RefSeq" id="WP_103954769.1">
    <property type="nucleotide sequence ID" value="NZ_FNVT01000002.1"/>
</dbReference>
<evidence type="ECO:0000256" key="8">
    <source>
        <dbReference type="ARBA" id="ARBA00031512"/>
    </source>
</evidence>
<feature type="transmembrane region" description="Helical" evidence="9">
    <location>
        <begin position="459"/>
        <end position="481"/>
    </location>
</feature>
<evidence type="ECO:0000256" key="3">
    <source>
        <dbReference type="ARBA" id="ARBA00010918"/>
    </source>
</evidence>
<proteinExistence type="inferred from homology"/>
<dbReference type="InterPro" id="IPR045175">
    <property type="entry name" value="M28_fam"/>
</dbReference>
<dbReference type="Gene3D" id="3.40.630.10">
    <property type="entry name" value="Zn peptidases"/>
    <property type="match status" value="1"/>
</dbReference>
<accession>A0A1H5XRZ0</accession>
<dbReference type="Proteomes" id="UP000236732">
    <property type="component" value="Unassembled WGS sequence"/>
</dbReference>
<evidence type="ECO:0000256" key="6">
    <source>
        <dbReference type="ARBA" id="ARBA00022989"/>
    </source>
</evidence>
<dbReference type="SUPFAM" id="SSF53187">
    <property type="entry name" value="Zn-dependent exopeptidases"/>
    <property type="match status" value="1"/>
</dbReference>
<gene>
    <name evidence="11" type="ORF">SAMN05444920_1024</name>
</gene>
<feature type="transmembrane region" description="Helical" evidence="9">
    <location>
        <begin position="529"/>
        <end position="549"/>
    </location>
</feature>
<evidence type="ECO:0000256" key="7">
    <source>
        <dbReference type="ARBA" id="ARBA00023180"/>
    </source>
</evidence>
<keyword evidence="9" id="KW-0472">Membrane</keyword>
<comment type="subcellular location">
    <subcellularLocation>
        <location evidence="2">Vacuole membrane</location>
        <topology evidence="2">Multi-pass membrane protein</topology>
    </subcellularLocation>
</comment>
<feature type="transmembrane region" description="Helical" evidence="9">
    <location>
        <begin position="555"/>
        <end position="577"/>
    </location>
</feature>
<dbReference type="OrthoDB" id="9778250at2"/>
<dbReference type="InterPro" id="IPR007484">
    <property type="entry name" value="Peptidase_M28"/>
</dbReference>
<evidence type="ECO:0000256" key="9">
    <source>
        <dbReference type="SAM" id="Phobius"/>
    </source>
</evidence>
<keyword evidence="7" id="KW-0325">Glycoprotein</keyword>
<keyword evidence="12" id="KW-1185">Reference proteome</keyword>
<comment type="function">
    <text evidence="1">May be involved in vacuolar sorting and osmoregulation.</text>
</comment>
<feature type="domain" description="Peptidase M28" evidence="10">
    <location>
        <begin position="126"/>
        <end position="317"/>
    </location>
</feature>
<dbReference type="Pfam" id="PF04389">
    <property type="entry name" value="Peptidase_M28"/>
    <property type="match status" value="1"/>
</dbReference>
<dbReference type="PANTHER" id="PTHR12147:SF58">
    <property type="entry name" value="VACUOLAR MEMBRANE PROTEASE"/>
    <property type="match status" value="1"/>
</dbReference>
<keyword evidence="9" id="KW-0812">Transmembrane</keyword>
<evidence type="ECO:0000256" key="1">
    <source>
        <dbReference type="ARBA" id="ARBA00003273"/>
    </source>
</evidence>
<sequence length="782" mass="80566">MSAGITGEQPVRVAGPAAPGPAPHRALLAAVGAGLALLGVLALLAFAPPAARGTDAPAAEFSAARAAAHLGQIAQRPHPLGTPDNARVRAYLVDTARALGAEVSVQSGDVVRPAWGNPFPAATAHNVIAKVRGSAPAGGGGKALLLVSHYDSVPTGPGAADDGAAVAAMLETMRALKASGGVRNDVVFLFTDGEELGALGAELFAQKSGLDGFGAVLNWEARGSGGPVMVFETNTGNAPLIDAFAGASGRPVANSLAYEVYKRMPNGSDFTVFRDRGAVGLNAAFLHGFHDYHSPHDDLARLSRDSVQHHGDSMLGLVRGLGDLDLRTLRSDEDAVYFDLFARVLVHYPAGWALPLAVVTVLGLVALLYLGFRAGELRVAGVLVTAGTGFGAVLVAAIGTFGLWQVVMVARPELAALPLAEPYERGLFVAAFLVLTAAVFLGAAWLLRRRRPAELVGGGLVLGAVLLSASVILLPGASYLFQWPVLAGLPALWWGTRSKVPLTAAAPAVAVVLFAPLVDGLLIALGIPLAAVAMVLAGIGGALLLPLLMRLARPMVVAAAAALALVTAGAGTLLSGFDAEHPRPNSLVYVRDLSKGTTMWMSGDPEPDTWTGRVLGQNPDRGPAADYYPQRGAEPVLWAKAPPLDLPAPAVTTLDDATAGDTRRVRFKVASQRAAWRLQIRLPRAPLKSCVVAGVRMDGPALDKQGEGAEGVVFHFTGSVSGVEIGCETKAGSPLAVDVADYTIGLPDQVAALVGPRPAGTVPVSFGFAPDEAAVVRQIKTL</sequence>
<feature type="transmembrane region" description="Helical" evidence="9">
    <location>
        <begin position="26"/>
        <end position="47"/>
    </location>
</feature>
<feature type="transmembrane region" description="Helical" evidence="9">
    <location>
        <begin position="352"/>
        <end position="372"/>
    </location>
</feature>
<reference evidence="11 12" key="1">
    <citation type="submission" date="2016-10" db="EMBL/GenBank/DDBJ databases">
        <authorList>
            <person name="de Groot N.N."/>
        </authorList>
    </citation>
    <scope>NUCLEOTIDE SEQUENCE [LARGE SCALE GENOMIC DNA]</scope>
    <source>
        <strain evidence="11 12">CGMCC 4.7037</strain>
    </source>
</reference>